<evidence type="ECO:0000256" key="4">
    <source>
        <dbReference type="SAM" id="SignalP"/>
    </source>
</evidence>
<reference evidence="6" key="1">
    <citation type="submission" date="2007-03" db="EMBL/GenBank/DDBJ databases">
        <title>Molecular cloning and characterization of anticoagulant protein from Ancylostoma hookworm.</title>
        <authorList>
            <person name="Peng L.F."/>
            <person name="Deng L."/>
            <person name="Hu J.J."/>
            <person name="Yang C."/>
            <person name="Gan W.Q."/>
            <person name="Wu Y.M."/>
        </authorList>
    </citation>
    <scope>NUCLEOTIDE SEQUENCE</scope>
</reference>
<feature type="signal peptide" evidence="4">
    <location>
        <begin position="1"/>
        <end position="19"/>
    </location>
</feature>
<keyword evidence="1" id="KW-0646">Protease inhibitor</keyword>
<keyword evidence="3" id="KW-1015">Disulfide bond</keyword>
<dbReference type="InterPro" id="IPR036084">
    <property type="entry name" value="Ser_inhib-like_sf"/>
</dbReference>
<evidence type="ECO:0000256" key="1">
    <source>
        <dbReference type="ARBA" id="ARBA00022690"/>
    </source>
</evidence>
<evidence type="ECO:0000313" key="6">
    <source>
        <dbReference type="EMBL" id="ABP88734.1"/>
    </source>
</evidence>
<name>A4ZZ77_9BILA</name>
<proteinExistence type="evidence at transcript level"/>
<dbReference type="Pfam" id="PF01826">
    <property type="entry name" value="TIL"/>
    <property type="match status" value="1"/>
</dbReference>
<keyword evidence="4" id="KW-0732">Signal</keyword>
<accession>A4ZZ77</accession>
<feature type="chain" id="PRO_5002678746" evidence="4">
    <location>
        <begin position="20"/>
        <end position="180"/>
    </location>
</feature>
<organism evidence="6">
    <name type="scientific">Ancylostoma duodenale</name>
    <dbReference type="NCBI Taxonomy" id="51022"/>
    <lineage>
        <taxon>Eukaryota</taxon>
        <taxon>Metazoa</taxon>
        <taxon>Ecdysozoa</taxon>
        <taxon>Nematoda</taxon>
        <taxon>Chromadorea</taxon>
        <taxon>Rhabditida</taxon>
        <taxon>Rhabditina</taxon>
        <taxon>Rhabditomorpha</taxon>
        <taxon>Strongyloidea</taxon>
        <taxon>Ancylostomatidae</taxon>
        <taxon>Ancylostomatinae</taxon>
        <taxon>Ancylostoma</taxon>
    </lineage>
</organism>
<dbReference type="InterPro" id="IPR051368">
    <property type="entry name" value="SerProtInhib-TIL_Domain"/>
</dbReference>
<protein>
    <submittedName>
        <fullName evidence="6">Anticoagulant protein 7</fullName>
    </submittedName>
</protein>
<dbReference type="Gene3D" id="2.10.25.10">
    <property type="entry name" value="Laminin"/>
    <property type="match status" value="2"/>
</dbReference>
<sequence>MRMLYLVPIWLLLISQCSAKAAKKCGLNERLDCGNLKQCEPKCSDLESEEYEEEDESKCRSRECSRRVCVCDEGFYRNKKGKCVAKDVCEDDNMEIITFPPEDECGPDEWFDYCGNYKKCERKCSEETSEKNEEACLSRACTGRACVCKDGLYRDDFGNCVPHDECNDMEIITFPPETKH</sequence>
<dbReference type="PANTHER" id="PTHR23259:SF70">
    <property type="entry name" value="ACCESSORY GLAND PROTEIN ACP62F-RELATED"/>
    <property type="match status" value="1"/>
</dbReference>
<dbReference type="PANTHER" id="PTHR23259">
    <property type="entry name" value="RIDDLE"/>
    <property type="match status" value="1"/>
</dbReference>
<dbReference type="EMBL" id="EF507904">
    <property type="protein sequence ID" value="ABP88734.1"/>
    <property type="molecule type" value="mRNA"/>
</dbReference>
<evidence type="ECO:0000256" key="2">
    <source>
        <dbReference type="ARBA" id="ARBA00022900"/>
    </source>
</evidence>
<dbReference type="InterPro" id="IPR002919">
    <property type="entry name" value="TIL_dom"/>
</dbReference>
<evidence type="ECO:0000256" key="3">
    <source>
        <dbReference type="ARBA" id="ARBA00023157"/>
    </source>
</evidence>
<dbReference type="SUPFAM" id="SSF57567">
    <property type="entry name" value="Serine protease inhibitors"/>
    <property type="match status" value="2"/>
</dbReference>
<evidence type="ECO:0000259" key="5">
    <source>
        <dbReference type="Pfam" id="PF01826"/>
    </source>
</evidence>
<dbReference type="AlphaFoldDB" id="A4ZZ77"/>
<dbReference type="GO" id="GO:0004867">
    <property type="term" value="F:serine-type endopeptidase inhibitor activity"/>
    <property type="evidence" value="ECO:0007669"/>
    <property type="project" value="UniProtKB-KW"/>
</dbReference>
<feature type="domain" description="TIL" evidence="5">
    <location>
        <begin position="105"/>
        <end position="166"/>
    </location>
</feature>
<keyword evidence="2" id="KW-0722">Serine protease inhibitor</keyword>